<feature type="domain" description="NTF2" evidence="11">
    <location>
        <begin position="328"/>
        <end position="478"/>
    </location>
</feature>
<dbReference type="PANTHER" id="PTHR10662">
    <property type="entry name" value="NUCLEAR RNA EXPORT FACTOR"/>
    <property type="match status" value="1"/>
</dbReference>
<dbReference type="GO" id="GO:0005737">
    <property type="term" value="C:cytoplasm"/>
    <property type="evidence" value="ECO:0007669"/>
    <property type="project" value="UniProtKB-SubCell"/>
</dbReference>
<evidence type="ECO:0000256" key="4">
    <source>
        <dbReference type="ARBA" id="ARBA00022448"/>
    </source>
</evidence>
<dbReference type="InterPro" id="IPR005637">
    <property type="entry name" value="TAP_C_dom"/>
</dbReference>
<dbReference type="InterPro" id="IPR002075">
    <property type="entry name" value="NTF2_dom"/>
</dbReference>
<evidence type="ECO:0000256" key="1">
    <source>
        <dbReference type="ARBA" id="ARBA00004496"/>
    </source>
</evidence>
<dbReference type="Pfam" id="PF24048">
    <property type="entry name" value="LRR_NXF1-5"/>
    <property type="match status" value="1"/>
</dbReference>
<keyword evidence="8" id="KW-0509">mRNA transport</keyword>
<evidence type="ECO:0000259" key="12">
    <source>
        <dbReference type="PROSITE" id="PS51281"/>
    </source>
</evidence>
<evidence type="ECO:0000256" key="10">
    <source>
        <dbReference type="SAM" id="MobiDB-lite"/>
    </source>
</evidence>
<comment type="similarity">
    <text evidence="3">Belongs to the NXF family.</text>
</comment>
<dbReference type="InterPro" id="IPR015245">
    <property type="entry name" value="Tap_RNA-bd"/>
</dbReference>
<dbReference type="GO" id="GO:0005654">
    <property type="term" value="C:nucleoplasm"/>
    <property type="evidence" value="ECO:0007669"/>
    <property type="project" value="UniProtKB-SubCell"/>
</dbReference>
<dbReference type="InterPro" id="IPR032710">
    <property type="entry name" value="NTF2-like_dom_sf"/>
</dbReference>
<dbReference type="Pfam" id="PF03943">
    <property type="entry name" value="TAP_C"/>
    <property type="match status" value="1"/>
</dbReference>
<dbReference type="GO" id="GO:0016973">
    <property type="term" value="P:poly(A)+ mRNA export from nucleus"/>
    <property type="evidence" value="ECO:0007669"/>
    <property type="project" value="TreeGrafter"/>
</dbReference>
<dbReference type="SUPFAM" id="SSF54928">
    <property type="entry name" value="RNA-binding domain, RBD"/>
    <property type="match status" value="1"/>
</dbReference>
<protein>
    <submittedName>
        <fullName evidence="14">Nuclear RNA export factor 2-like</fullName>
    </submittedName>
</protein>
<keyword evidence="5" id="KW-0963">Cytoplasm</keyword>
<dbReference type="RefSeq" id="XP_006869180.1">
    <property type="nucleotide sequence ID" value="XM_006869118.1"/>
</dbReference>
<dbReference type="Gene3D" id="3.30.70.330">
    <property type="match status" value="1"/>
</dbReference>
<evidence type="ECO:0000256" key="3">
    <source>
        <dbReference type="ARBA" id="ARBA00009285"/>
    </source>
</evidence>
<dbReference type="AlphaFoldDB" id="A0A9B0TWQ0"/>
<evidence type="ECO:0000313" key="13">
    <source>
        <dbReference type="Proteomes" id="UP000504623"/>
    </source>
</evidence>
<dbReference type="PROSITE" id="PS51281">
    <property type="entry name" value="TAP_C"/>
    <property type="match status" value="1"/>
</dbReference>
<evidence type="ECO:0000256" key="5">
    <source>
        <dbReference type="ARBA" id="ARBA00022490"/>
    </source>
</evidence>
<dbReference type="SUPFAM" id="SSF52058">
    <property type="entry name" value="L domain-like"/>
    <property type="match status" value="1"/>
</dbReference>
<keyword evidence="6" id="KW-0433">Leucine-rich repeat</keyword>
<dbReference type="InterPro" id="IPR012677">
    <property type="entry name" value="Nucleotide-bd_a/b_plait_sf"/>
</dbReference>
<feature type="domain" description="TAP-C" evidence="12">
    <location>
        <begin position="506"/>
        <end position="561"/>
    </location>
</feature>
<evidence type="ECO:0000256" key="9">
    <source>
        <dbReference type="ARBA" id="ARBA00023242"/>
    </source>
</evidence>
<dbReference type="CTD" id="728343"/>
<dbReference type="FunFam" id="3.10.450.50:FF:000004">
    <property type="entry name" value="Nuclear RNA export factor 1"/>
    <property type="match status" value="1"/>
</dbReference>
<dbReference type="PROSITE" id="PS50177">
    <property type="entry name" value="NTF2_DOMAIN"/>
    <property type="match status" value="1"/>
</dbReference>
<evidence type="ECO:0000256" key="2">
    <source>
        <dbReference type="ARBA" id="ARBA00004642"/>
    </source>
</evidence>
<dbReference type="GeneID" id="102813320"/>
<dbReference type="InterPro" id="IPR032675">
    <property type="entry name" value="LRR_dom_sf"/>
</dbReference>
<dbReference type="SUPFAM" id="SSF46934">
    <property type="entry name" value="UBA-like"/>
    <property type="match status" value="1"/>
</dbReference>
<evidence type="ECO:0000256" key="6">
    <source>
        <dbReference type="ARBA" id="ARBA00022614"/>
    </source>
</evidence>
<dbReference type="SUPFAM" id="SSF54427">
    <property type="entry name" value="NTF2-like"/>
    <property type="match status" value="1"/>
</dbReference>
<dbReference type="InterPro" id="IPR057125">
    <property type="entry name" value="NXF1/2/3/5-like_LRR"/>
</dbReference>
<organism evidence="13 14">
    <name type="scientific">Chrysochloris asiatica</name>
    <name type="common">Cape golden mole</name>
    <dbReference type="NCBI Taxonomy" id="185453"/>
    <lineage>
        <taxon>Eukaryota</taxon>
        <taxon>Metazoa</taxon>
        <taxon>Chordata</taxon>
        <taxon>Craniata</taxon>
        <taxon>Vertebrata</taxon>
        <taxon>Euteleostomi</taxon>
        <taxon>Mammalia</taxon>
        <taxon>Eutheria</taxon>
        <taxon>Afrotheria</taxon>
        <taxon>Chrysochloridae</taxon>
        <taxon>Chrysochlorinae</taxon>
        <taxon>Chrysochloris</taxon>
    </lineage>
</organism>
<dbReference type="Pfam" id="PF22602">
    <property type="entry name" value="NXF_NTF2"/>
    <property type="match status" value="1"/>
</dbReference>
<evidence type="ECO:0000256" key="7">
    <source>
        <dbReference type="ARBA" id="ARBA00022737"/>
    </source>
</evidence>
<dbReference type="CDD" id="cd14342">
    <property type="entry name" value="UBA_TAP-C"/>
    <property type="match status" value="1"/>
</dbReference>
<accession>A0A9B0TWQ0</accession>
<gene>
    <name evidence="14" type="primary">NXF2B</name>
</gene>
<dbReference type="InterPro" id="IPR009060">
    <property type="entry name" value="UBA-like_sf"/>
</dbReference>
<evidence type="ECO:0000259" key="11">
    <source>
        <dbReference type="PROSITE" id="PS50177"/>
    </source>
</evidence>
<dbReference type="FunFam" id="3.80.10.10:FF:000183">
    <property type="entry name" value="nuclear RNA export factor 2-like"/>
    <property type="match status" value="1"/>
</dbReference>
<evidence type="ECO:0000313" key="14">
    <source>
        <dbReference type="RefSeq" id="XP_006869180.1"/>
    </source>
</evidence>
<proteinExistence type="inferred from homology"/>
<dbReference type="Gene3D" id="3.80.10.10">
    <property type="entry name" value="Ribonuclease Inhibitor"/>
    <property type="match status" value="1"/>
</dbReference>
<comment type="subcellular location">
    <subcellularLocation>
        <location evidence="1">Cytoplasm</location>
    </subcellularLocation>
    <subcellularLocation>
        <location evidence="2">Nucleus</location>
        <location evidence="2">Nucleoplasm</location>
    </subcellularLocation>
</comment>
<dbReference type="PANTHER" id="PTHR10662:SF15">
    <property type="entry name" value="NUCLEAR RNA EXPORT FACTOR 5"/>
    <property type="match status" value="1"/>
</dbReference>
<dbReference type="Proteomes" id="UP000504623">
    <property type="component" value="Unplaced"/>
</dbReference>
<name>A0A9B0TWQ0_CHRAS</name>
<keyword evidence="9" id="KW-0539">Nucleus</keyword>
<dbReference type="SMART" id="SM00804">
    <property type="entry name" value="TAP_C"/>
    <property type="match status" value="1"/>
</dbReference>
<feature type="compositionally biased region" description="Low complexity" evidence="10">
    <location>
        <begin position="489"/>
        <end position="505"/>
    </location>
</feature>
<dbReference type="Gene3D" id="1.10.8.10">
    <property type="entry name" value="DNA helicase RuvA subunit, C-terminal domain"/>
    <property type="match status" value="1"/>
</dbReference>
<dbReference type="GO" id="GO:0003723">
    <property type="term" value="F:RNA binding"/>
    <property type="evidence" value="ECO:0007669"/>
    <property type="project" value="InterPro"/>
</dbReference>
<dbReference type="InterPro" id="IPR018222">
    <property type="entry name" value="Nuclear_transport_factor_2_euk"/>
</dbReference>
<dbReference type="FunFam" id="3.30.70.330:FF:000165">
    <property type="entry name" value="nuclear RNA export factor 1"/>
    <property type="match status" value="1"/>
</dbReference>
<dbReference type="Gene3D" id="3.10.450.50">
    <property type="match status" value="1"/>
</dbReference>
<feature type="region of interest" description="Disordered" evidence="10">
    <location>
        <begin position="481"/>
        <end position="505"/>
    </location>
</feature>
<keyword evidence="7" id="KW-0677">Repeat</keyword>
<reference evidence="14" key="1">
    <citation type="submission" date="2025-08" db="UniProtKB">
        <authorList>
            <consortium name="RefSeq"/>
        </authorList>
    </citation>
    <scope>IDENTIFICATION</scope>
    <source>
        <tissue evidence="14">Spleen</tissue>
    </source>
</reference>
<keyword evidence="13" id="KW-1185">Reference proteome</keyword>
<dbReference type="InterPro" id="IPR030217">
    <property type="entry name" value="NXF_fam"/>
</dbReference>
<keyword evidence="4" id="KW-0813">Transport</keyword>
<dbReference type="FunFam" id="1.10.8.10:FF:000018">
    <property type="entry name" value="Nuclear RNA export factor 1"/>
    <property type="match status" value="1"/>
</dbReference>
<dbReference type="OrthoDB" id="25872at2759"/>
<sequence>MRYVYKDLQVRHIPHTTQCTNRKVRWHNEDLMHITVHVWRNRKPPKRDMEDNNHDKSSRSWFKITVPCGRKYDKDWLLNSIQNHCSVPIKPVDFHYVKMQAQFFVQDYCTASALKNASYKIRGEQNQKIRILVNHSTEPHSVQNKLSPEQMEQLKLTVNKRYDVFQKALDLQSLRFDPNLVNHDIDMILNRRSCMTVTLKIIEENFPELLSLNLCSNKLYQLNGLSDIIHKAPKVKILNLSKNKLKSVWELDKIKGMKLDELWLEGNPLCNNFSDHSTYVSAIRNSFPKLLCLDGQHLPQSLNVEMKTPDIMKPCKESYKGSEHLKNLLMNFLQKYYWTYDFGDRQDLVFAYHDEACFSLAIPFIPEDPVPSSLSKYSKGSRNLKKCKDPVLRIQFLKHTKHDIVDFLSVLPKTRHDLNSFLVDVCLQTEKMLCFSVSGLFSEVEGVHQPHVCTFTQTFIAIPANNSSLCIVNEQLSVNDGGPNKTQNSSTPVPTSLSSSKPTLSEEQENMVQAFAIQSGMKREWSLKCLEDNEWNYTIAGQVFTILKAEGTIPEEAFKQSP</sequence>
<dbReference type="InterPro" id="IPR035979">
    <property type="entry name" value="RBD_domain_sf"/>
</dbReference>
<evidence type="ECO:0000256" key="8">
    <source>
        <dbReference type="ARBA" id="ARBA00022816"/>
    </source>
</evidence>
<dbReference type="Pfam" id="PF09162">
    <property type="entry name" value="Tap-RNA_bind"/>
    <property type="match status" value="1"/>
</dbReference>